<dbReference type="SMART" id="SM00706">
    <property type="entry name" value="TECPR"/>
    <property type="match status" value="2"/>
</dbReference>
<dbReference type="SUPFAM" id="SSF55486">
    <property type="entry name" value="Metalloproteases ('zincins'), catalytic domain"/>
    <property type="match status" value="1"/>
</dbReference>
<keyword evidence="1" id="KW-0645">Protease</keyword>
<dbReference type="InterPro" id="IPR024079">
    <property type="entry name" value="MetalloPept_cat_dom_sf"/>
</dbReference>
<gene>
    <name evidence="1" type="ORF">LXM26_24905</name>
</gene>
<organism evidence="1 2">
    <name type="scientific">Dyadobacter chenwenxiniae</name>
    <dbReference type="NCBI Taxonomy" id="2906456"/>
    <lineage>
        <taxon>Bacteria</taxon>
        <taxon>Pseudomonadati</taxon>
        <taxon>Bacteroidota</taxon>
        <taxon>Cytophagia</taxon>
        <taxon>Cytophagales</taxon>
        <taxon>Spirosomataceae</taxon>
        <taxon>Dyadobacter</taxon>
    </lineage>
</organism>
<dbReference type="PROSITE" id="PS51257">
    <property type="entry name" value="PROKAR_LIPOPROTEIN"/>
    <property type="match status" value="1"/>
</dbReference>
<dbReference type="Pfam" id="PF12388">
    <property type="entry name" value="Peptidase_M57"/>
    <property type="match status" value="1"/>
</dbReference>
<dbReference type="Gene3D" id="3.40.390.10">
    <property type="entry name" value="Collagenase (Catalytic Domain)"/>
    <property type="match status" value="1"/>
</dbReference>
<accession>A0A9X1PQR4</accession>
<dbReference type="Proteomes" id="UP001139000">
    <property type="component" value="Unassembled WGS sequence"/>
</dbReference>
<sequence>MKKLFTTCMPQTLSYLARTMLLIALLTAFQSCKEPDIINEPAVLKQDEKDTQLQTLSSFLAGVTGAPIDKVKYINEEKKFVIDGDMEISRTSAEEYLNAEKTGRVNQKRAVWLLSDNVAKDVKVYINPSITPEWKEAVREAIYEWNHMGDMKVNFREVLFDYNTDVVVTAKYEGPNPSSPQPWIARQNMPDIDGTTGGGMTINTYYNSSSLLSKSEKKFAMVHELGHVIGFAHTDKPTQGLIDFLVCDTPVWDANSVMNFVVGSWTMFSYYDHVAAMVLYPEHTWKNLPGQATDVAASTGTDRVLWMISKTPVNGGFTINKFNYLTNSFTQVPGGGVRIAVGPDGTPWVVNNLGQIFKRVNSQWQMQPGNAHDIAVGADGSVYIVSTTPAAGGFAIKKWKNNKWEQISGIGGMRIAVASYGFAWVIDNANRVLKYNGINMEDTGALGRDIAAGRNNSIFVIGQTPVPGGYSIKKFEKDCWVQLAGGGVAISAHGTGTQPVIINNSGVVMEY</sequence>
<dbReference type="GO" id="GO:0008237">
    <property type="term" value="F:metallopeptidase activity"/>
    <property type="evidence" value="ECO:0007669"/>
    <property type="project" value="UniProtKB-KW"/>
</dbReference>
<dbReference type="InterPro" id="IPR006624">
    <property type="entry name" value="Beta-propeller_rpt_TECPR"/>
</dbReference>
<comment type="caution">
    <text evidence="1">The sequence shown here is derived from an EMBL/GenBank/DDBJ whole genome shotgun (WGS) entry which is preliminary data.</text>
</comment>
<keyword evidence="2" id="KW-1185">Reference proteome</keyword>
<dbReference type="EMBL" id="JAJTTC010000008">
    <property type="protein sequence ID" value="MCF0064775.1"/>
    <property type="molecule type" value="Genomic_DNA"/>
</dbReference>
<evidence type="ECO:0000313" key="1">
    <source>
        <dbReference type="EMBL" id="MCF0064775.1"/>
    </source>
</evidence>
<proteinExistence type="predicted"/>
<dbReference type="RefSeq" id="WP_234657746.1">
    <property type="nucleotide sequence ID" value="NZ_JAJTTC010000008.1"/>
</dbReference>
<keyword evidence="1" id="KW-0482">Metalloprotease</keyword>
<dbReference type="InterPro" id="IPR024653">
    <property type="entry name" value="Peptidase_M10/M27/M57"/>
</dbReference>
<name>A0A9X1PQR4_9BACT</name>
<protein>
    <submittedName>
        <fullName evidence="1">M57 family metalloprotease</fullName>
    </submittedName>
</protein>
<reference evidence="1" key="1">
    <citation type="submission" date="2021-12" db="EMBL/GenBank/DDBJ databases">
        <title>Novel species in genus Dyadobacter.</title>
        <authorList>
            <person name="Ma C."/>
        </authorList>
    </citation>
    <scope>NUCLEOTIDE SEQUENCE</scope>
    <source>
        <strain evidence="1">LJ419</strain>
    </source>
</reference>
<dbReference type="Pfam" id="PF19193">
    <property type="entry name" value="Tectonin"/>
    <property type="match status" value="1"/>
</dbReference>
<dbReference type="AlphaFoldDB" id="A0A9X1PQR4"/>
<evidence type="ECO:0000313" key="2">
    <source>
        <dbReference type="Proteomes" id="UP001139000"/>
    </source>
</evidence>
<keyword evidence="1" id="KW-0378">Hydrolase</keyword>